<evidence type="ECO:0000256" key="10">
    <source>
        <dbReference type="ARBA" id="ARBA00023204"/>
    </source>
</evidence>
<comment type="catalytic activity">
    <reaction evidence="14 15">
        <text>2'-deoxyribonucleotide-(2'-deoxyribose 5'-phosphate)-2'-deoxyribonucleotide-DNA = a 3'-end 2'-deoxyribonucleotide-(2,3-dehydro-2,3-deoxyribose 5'-phosphate)-DNA + a 5'-end 5'-phospho-2'-deoxyribonucleoside-DNA + H(+)</text>
        <dbReference type="Rhea" id="RHEA:66592"/>
        <dbReference type="Rhea" id="RHEA-COMP:13180"/>
        <dbReference type="Rhea" id="RHEA-COMP:16897"/>
        <dbReference type="Rhea" id="RHEA-COMP:17067"/>
        <dbReference type="ChEBI" id="CHEBI:15378"/>
        <dbReference type="ChEBI" id="CHEBI:136412"/>
        <dbReference type="ChEBI" id="CHEBI:157695"/>
        <dbReference type="ChEBI" id="CHEBI:167181"/>
        <dbReference type="EC" id="4.2.99.18"/>
    </reaction>
</comment>
<feature type="binding site" evidence="15">
    <location>
        <position position="173"/>
    </location>
    <ligand>
        <name>DNA</name>
        <dbReference type="ChEBI" id="CHEBI:16991"/>
    </ligand>
</feature>
<evidence type="ECO:0000256" key="12">
    <source>
        <dbReference type="ARBA" id="ARBA00023268"/>
    </source>
</evidence>
<feature type="domain" description="Formamidopyrimidine-DNA glycosylase catalytic" evidence="17">
    <location>
        <begin position="2"/>
        <end position="133"/>
    </location>
</feature>
<dbReference type="SMART" id="SM01232">
    <property type="entry name" value="H2TH"/>
    <property type="match status" value="1"/>
</dbReference>
<keyword evidence="10 15" id="KW-0234">DNA repair</keyword>
<gene>
    <name evidence="15 18" type="primary">mutM</name>
    <name evidence="15" type="synonym">fpg</name>
    <name evidence="18" type="ORF">PsAD2_01849</name>
</gene>
<dbReference type="Gene3D" id="1.10.8.50">
    <property type="match status" value="1"/>
</dbReference>
<dbReference type="GO" id="GO:0034039">
    <property type="term" value="F:8-oxo-7,8-dihydroguanine DNA N-glycosylase activity"/>
    <property type="evidence" value="ECO:0007669"/>
    <property type="project" value="TreeGrafter"/>
</dbReference>
<comment type="catalytic activity">
    <reaction evidence="1 15">
        <text>Hydrolysis of DNA containing ring-opened 7-methylguanine residues, releasing 2,6-diamino-4-hydroxy-5-(N-methyl)formamidopyrimidine.</text>
        <dbReference type="EC" id="3.2.2.23"/>
    </reaction>
</comment>
<dbReference type="Pfam" id="PF01149">
    <property type="entry name" value="Fapy_DNA_glyco"/>
    <property type="match status" value="1"/>
</dbReference>
<dbReference type="NCBIfam" id="TIGR00577">
    <property type="entry name" value="fpg"/>
    <property type="match status" value="1"/>
</dbReference>
<evidence type="ECO:0000256" key="14">
    <source>
        <dbReference type="ARBA" id="ARBA00044632"/>
    </source>
</evidence>
<evidence type="ECO:0000256" key="9">
    <source>
        <dbReference type="ARBA" id="ARBA00023125"/>
    </source>
</evidence>
<feature type="active site" description="Schiff-base intermediate with DNA" evidence="15">
    <location>
        <position position="2"/>
    </location>
</feature>
<dbReference type="GO" id="GO:0008270">
    <property type="term" value="F:zinc ion binding"/>
    <property type="evidence" value="ECO:0007669"/>
    <property type="project" value="UniProtKB-UniRule"/>
</dbReference>
<dbReference type="HAMAP" id="MF_00103">
    <property type="entry name" value="Fapy_DNA_glycosyl"/>
    <property type="match status" value="1"/>
</dbReference>
<organism evidence="18 19">
    <name type="scientific">Pseudovibrio axinellae</name>
    <dbReference type="NCBI Taxonomy" id="989403"/>
    <lineage>
        <taxon>Bacteria</taxon>
        <taxon>Pseudomonadati</taxon>
        <taxon>Pseudomonadota</taxon>
        <taxon>Alphaproteobacteria</taxon>
        <taxon>Hyphomicrobiales</taxon>
        <taxon>Stappiaceae</taxon>
        <taxon>Pseudovibrio</taxon>
    </lineage>
</organism>
<dbReference type="PANTHER" id="PTHR22993:SF9">
    <property type="entry name" value="FORMAMIDOPYRIMIDINE-DNA GLYCOSYLASE"/>
    <property type="match status" value="1"/>
</dbReference>
<evidence type="ECO:0000256" key="4">
    <source>
        <dbReference type="ARBA" id="ARBA00022723"/>
    </source>
</evidence>
<dbReference type="EC" id="3.2.2.23" evidence="15"/>
<evidence type="ECO:0000256" key="8">
    <source>
        <dbReference type="ARBA" id="ARBA00022833"/>
    </source>
</evidence>
<evidence type="ECO:0000313" key="19">
    <source>
        <dbReference type="Proteomes" id="UP000076577"/>
    </source>
</evidence>
<dbReference type="RefSeq" id="WP_068005093.1">
    <property type="nucleotide sequence ID" value="NZ_FOFM01000002.1"/>
</dbReference>
<dbReference type="GO" id="GO:0140078">
    <property type="term" value="F:class I DNA-(apurinic or apyrimidinic site) endonuclease activity"/>
    <property type="evidence" value="ECO:0007669"/>
    <property type="project" value="UniProtKB-EC"/>
</dbReference>
<feature type="active site" description="Proton donor; for beta-elimination activity" evidence="15">
    <location>
        <position position="58"/>
    </location>
</feature>
<name>A0A165Z762_9HYPH</name>
<keyword evidence="7 15" id="KW-0378">Hydrolase</keyword>
<evidence type="ECO:0000256" key="13">
    <source>
        <dbReference type="ARBA" id="ARBA00023295"/>
    </source>
</evidence>
<dbReference type="PANTHER" id="PTHR22993">
    <property type="entry name" value="FORMAMIDOPYRIMIDINE-DNA GLYCOSYLASE"/>
    <property type="match status" value="1"/>
</dbReference>
<dbReference type="InterPro" id="IPR010663">
    <property type="entry name" value="Znf_FPG/IleRS"/>
</dbReference>
<feature type="binding site" evidence="15">
    <location>
        <position position="130"/>
    </location>
    <ligand>
        <name>DNA</name>
        <dbReference type="ChEBI" id="CHEBI:16991"/>
    </ligand>
</feature>
<dbReference type="InterPro" id="IPR015886">
    <property type="entry name" value="H2TH_FPG"/>
</dbReference>
<comment type="cofactor">
    <cofactor evidence="15">
        <name>Zn(2+)</name>
        <dbReference type="ChEBI" id="CHEBI:29105"/>
    </cofactor>
    <text evidence="15">Binds 1 zinc ion per subunit.</text>
</comment>
<keyword evidence="19" id="KW-1185">Reference proteome</keyword>
<protein>
    <recommendedName>
        <fullName evidence="15">Formamidopyrimidine-DNA glycosylase</fullName>
        <shortName evidence="15">Fapy-DNA glycosylase</shortName>
        <ecNumber evidence="15">3.2.2.23</ecNumber>
    </recommendedName>
    <alternativeName>
        <fullName evidence="15">DNA-(apurinic or apyrimidinic site) lyase MutM</fullName>
        <shortName evidence="15">AP lyase MutM</shortName>
        <ecNumber evidence="15">4.2.99.18</ecNumber>
    </alternativeName>
</protein>
<dbReference type="InterPro" id="IPR010979">
    <property type="entry name" value="Ribosomal_uS13-like_H2TH"/>
</dbReference>
<evidence type="ECO:0000256" key="3">
    <source>
        <dbReference type="ARBA" id="ARBA00011245"/>
    </source>
</evidence>
<dbReference type="InterPro" id="IPR020629">
    <property type="entry name" value="FPG_Glyclase"/>
</dbReference>
<keyword evidence="9 15" id="KW-0238">DNA-binding</keyword>
<dbReference type="CDD" id="cd08966">
    <property type="entry name" value="EcFpg-like_N"/>
    <property type="match status" value="1"/>
</dbReference>
<reference evidence="18 19" key="1">
    <citation type="journal article" date="2016" name="Front. Microbiol.">
        <title>Comparative Genomic Analysis Reveals a Diverse Repertoire of Genes Involved in Prokaryote-Eukaryote Interactions within the Pseudovibrio Genus.</title>
        <authorList>
            <person name="Romano S."/>
            <person name="Fernandez-Guerra A."/>
            <person name="Reen F.J."/>
            <person name="Glockner F.O."/>
            <person name="Crowley S.P."/>
            <person name="O'Sullivan O."/>
            <person name="Cotter P.D."/>
            <person name="Adams C."/>
            <person name="Dobson A.D."/>
            <person name="O'Gara F."/>
        </authorList>
    </citation>
    <scope>NUCLEOTIDE SEQUENCE [LARGE SCALE GENOMIC DNA]</scope>
    <source>
        <strain evidence="18 19">Ad2</strain>
    </source>
</reference>
<comment type="caution">
    <text evidence="18">The sequence shown here is derived from an EMBL/GenBank/DDBJ whole genome shotgun (WGS) entry which is preliminary data.</text>
</comment>
<dbReference type="PROSITE" id="PS51068">
    <property type="entry name" value="FPG_CAT"/>
    <property type="match status" value="1"/>
</dbReference>
<keyword evidence="11 15" id="KW-0456">Lyase</keyword>
<dbReference type="Gene3D" id="3.20.190.10">
    <property type="entry name" value="MutM-like, N-terminal"/>
    <property type="match status" value="1"/>
</dbReference>
<keyword evidence="8 15" id="KW-0862">Zinc</keyword>
<evidence type="ECO:0000256" key="11">
    <source>
        <dbReference type="ARBA" id="ARBA00023239"/>
    </source>
</evidence>
<dbReference type="SMART" id="SM00898">
    <property type="entry name" value="Fapy_DNA_glyco"/>
    <property type="match status" value="1"/>
</dbReference>
<dbReference type="InterPro" id="IPR000214">
    <property type="entry name" value="Znf_DNA_glyclase/AP_lyase"/>
</dbReference>
<comment type="function">
    <text evidence="15">Involved in base excision repair of DNA damaged by oxidation or by mutagenic agents. Acts as DNA glycosylase that recognizes and removes damaged bases. Has a preference for oxidized purines, such as 7,8-dihydro-8-oxoguanine (8-oxoG). Has AP (apurinic/apyrimidinic) lyase activity and introduces nicks in the DNA strand. Cleaves the DNA backbone by beta-delta elimination to generate a single-strand break at the site of the removed base with both 3'- and 5'-phosphates.</text>
</comment>
<evidence type="ECO:0000256" key="6">
    <source>
        <dbReference type="ARBA" id="ARBA00022771"/>
    </source>
</evidence>
<dbReference type="Pfam" id="PF06827">
    <property type="entry name" value="zf-FPG_IleRS"/>
    <property type="match status" value="1"/>
</dbReference>
<dbReference type="STRING" id="989403.SAMN05421798_102410"/>
<dbReference type="GO" id="GO:0003684">
    <property type="term" value="F:damaged DNA binding"/>
    <property type="evidence" value="ECO:0007669"/>
    <property type="project" value="InterPro"/>
</dbReference>
<dbReference type="Pfam" id="PF06831">
    <property type="entry name" value="H2TH"/>
    <property type="match status" value="1"/>
</dbReference>
<dbReference type="GO" id="GO:0006284">
    <property type="term" value="P:base-excision repair"/>
    <property type="evidence" value="ECO:0007669"/>
    <property type="project" value="InterPro"/>
</dbReference>
<dbReference type="InterPro" id="IPR012319">
    <property type="entry name" value="FPG_cat"/>
</dbReference>
<evidence type="ECO:0000256" key="1">
    <source>
        <dbReference type="ARBA" id="ARBA00001668"/>
    </source>
</evidence>
<dbReference type="PATRIC" id="fig|989403.3.peg.1978"/>
<feature type="active site" description="Proton donor; for delta-elimination activity" evidence="15">
    <location>
        <position position="290"/>
    </location>
</feature>
<comment type="subunit">
    <text evidence="3 15">Monomer.</text>
</comment>
<dbReference type="AlphaFoldDB" id="A0A165Z762"/>
<keyword evidence="6 15" id="KW-0863">Zinc-finger</keyword>
<keyword evidence="5 15" id="KW-0227">DNA damage</keyword>
<dbReference type="InterPro" id="IPR035937">
    <property type="entry name" value="FPG_N"/>
</dbReference>
<feature type="active site" description="Proton donor" evidence="15">
    <location>
        <position position="3"/>
    </location>
</feature>
<dbReference type="CDD" id="cd20335">
    <property type="entry name" value="BRcat_RBR"/>
    <property type="match status" value="1"/>
</dbReference>
<dbReference type="PROSITE" id="PS51066">
    <property type="entry name" value="ZF_FPG_2"/>
    <property type="match status" value="1"/>
</dbReference>
<dbReference type="FunFam" id="1.10.8.50:FF:000003">
    <property type="entry name" value="Formamidopyrimidine-DNA glycosylase"/>
    <property type="match status" value="1"/>
</dbReference>
<sequence>MPELPEVETVRRGLAPFFDNATICRVEQRRPDLRFPFGNDFVDRLENRKVVSFSRRAKYLLLDLDSGDVLVMHLGMSGSFRWIETKDLKPTQTVEMYHVTGKHPQHDHIIFHVRPADRETIVKIIYNDPRRFGFMILIPRSELATHPMFASMGIEPLGNELNGAYLANLFHNRKTSLKAALLNQKFVAGLGNIYVCETLWRTGLSPFHSASTLTSKSGKPRQKADELSNHIREVLQEAIASGGSSLKDHRQADGSLGYFQHNFSVYDREGEACRTPGCTGVIERKVHNGRSTFYCPKCQK</sequence>
<dbReference type="SUPFAM" id="SSF81624">
    <property type="entry name" value="N-terminal domain of MutM-like DNA repair proteins"/>
    <property type="match status" value="1"/>
</dbReference>
<dbReference type="OrthoDB" id="9800855at2"/>
<dbReference type="SUPFAM" id="SSF46946">
    <property type="entry name" value="S13-like H2TH domain"/>
    <property type="match status" value="1"/>
</dbReference>
<evidence type="ECO:0000256" key="15">
    <source>
        <dbReference type="HAMAP-Rule" id="MF_00103"/>
    </source>
</evidence>
<feature type="binding site" evidence="15">
    <location>
        <position position="106"/>
    </location>
    <ligand>
        <name>DNA</name>
        <dbReference type="ChEBI" id="CHEBI:16991"/>
    </ligand>
</feature>
<keyword evidence="12 15" id="KW-0511">Multifunctional enzyme</keyword>
<evidence type="ECO:0000313" key="18">
    <source>
        <dbReference type="EMBL" id="KZL19570.1"/>
    </source>
</evidence>
<evidence type="ECO:0000256" key="7">
    <source>
        <dbReference type="ARBA" id="ARBA00022801"/>
    </source>
</evidence>
<dbReference type="NCBIfam" id="NF002211">
    <property type="entry name" value="PRK01103.1"/>
    <property type="match status" value="1"/>
</dbReference>
<dbReference type="EC" id="4.2.99.18" evidence="15"/>
<keyword evidence="4 15" id="KW-0479">Metal-binding</keyword>
<evidence type="ECO:0000259" key="16">
    <source>
        <dbReference type="PROSITE" id="PS51066"/>
    </source>
</evidence>
<dbReference type="SUPFAM" id="SSF57716">
    <property type="entry name" value="Glucocorticoid receptor-like (DNA-binding domain)"/>
    <property type="match status" value="1"/>
</dbReference>
<proteinExistence type="inferred from homology"/>
<comment type="similarity">
    <text evidence="2 15">Belongs to the FPG family.</text>
</comment>
<dbReference type="Proteomes" id="UP000076577">
    <property type="component" value="Unassembled WGS sequence"/>
</dbReference>
<keyword evidence="13 15" id="KW-0326">Glycosidase</keyword>
<evidence type="ECO:0000259" key="17">
    <source>
        <dbReference type="PROSITE" id="PS51068"/>
    </source>
</evidence>
<accession>A0A165Z762</accession>
<dbReference type="EMBL" id="LMCB01000013">
    <property type="protein sequence ID" value="KZL19570.1"/>
    <property type="molecule type" value="Genomic_DNA"/>
</dbReference>
<evidence type="ECO:0000256" key="2">
    <source>
        <dbReference type="ARBA" id="ARBA00009409"/>
    </source>
</evidence>
<evidence type="ECO:0000256" key="5">
    <source>
        <dbReference type="ARBA" id="ARBA00022763"/>
    </source>
</evidence>
<feature type="domain" description="FPG-type" evidence="16">
    <location>
        <begin position="264"/>
        <end position="300"/>
    </location>
</feature>